<keyword evidence="2" id="KW-0472">Membrane</keyword>
<dbReference type="RefSeq" id="WP_358469924.1">
    <property type="nucleotide sequence ID" value="NZ_JBEZAE010000003.1"/>
</dbReference>
<organism evidence="3 4">
    <name type="scientific">Streptomyces narbonensis</name>
    <dbReference type="NCBI Taxonomy" id="67333"/>
    <lineage>
        <taxon>Bacteria</taxon>
        <taxon>Bacillati</taxon>
        <taxon>Actinomycetota</taxon>
        <taxon>Actinomycetes</taxon>
        <taxon>Kitasatosporales</taxon>
        <taxon>Streptomycetaceae</taxon>
        <taxon>Streptomyces</taxon>
    </lineage>
</organism>
<feature type="compositionally biased region" description="Basic and acidic residues" evidence="1">
    <location>
        <begin position="332"/>
        <end position="346"/>
    </location>
</feature>
<feature type="transmembrane region" description="Helical" evidence="2">
    <location>
        <begin position="69"/>
        <end position="86"/>
    </location>
</feature>
<keyword evidence="4" id="KW-1185">Reference proteome</keyword>
<reference evidence="3 4" key="1">
    <citation type="submission" date="2024-06" db="EMBL/GenBank/DDBJ databases">
        <title>The Natural Products Discovery Center: Release of the First 8490 Sequenced Strains for Exploring Actinobacteria Biosynthetic Diversity.</title>
        <authorList>
            <person name="Kalkreuter E."/>
            <person name="Kautsar S.A."/>
            <person name="Yang D."/>
            <person name="Bader C.D."/>
            <person name="Teijaro C.N."/>
            <person name="Fluegel L."/>
            <person name="Davis C.M."/>
            <person name="Simpson J.R."/>
            <person name="Lauterbach L."/>
            <person name="Steele A.D."/>
            <person name="Gui C."/>
            <person name="Meng S."/>
            <person name="Li G."/>
            <person name="Viehrig K."/>
            <person name="Ye F."/>
            <person name="Su P."/>
            <person name="Kiefer A.F."/>
            <person name="Nichols A."/>
            <person name="Cepeda A.J."/>
            <person name="Yan W."/>
            <person name="Fan B."/>
            <person name="Jiang Y."/>
            <person name="Adhikari A."/>
            <person name="Zheng C.-J."/>
            <person name="Schuster L."/>
            <person name="Cowan T.M."/>
            <person name="Smanski M.J."/>
            <person name="Chevrette M.G."/>
            <person name="De Carvalho L.P.S."/>
            <person name="Shen B."/>
        </authorList>
    </citation>
    <scope>NUCLEOTIDE SEQUENCE [LARGE SCALE GENOMIC DNA]</scope>
    <source>
        <strain evidence="3 4">NPDC045974</strain>
    </source>
</reference>
<feature type="region of interest" description="Disordered" evidence="1">
    <location>
        <begin position="98"/>
        <end position="138"/>
    </location>
</feature>
<dbReference type="EMBL" id="JBEZAE010000003">
    <property type="protein sequence ID" value="MEU7070015.1"/>
    <property type="molecule type" value="Genomic_DNA"/>
</dbReference>
<keyword evidence="2" id="KW-0812">Transmembrane</keyword>
<proteinExistence type="predicted"/>
<feature type="compositionally biased region" description="Basic and acidic residues" evidence="1">
    <location>
        <begin position="31"/>
        <end position="50"/>
    </location>
</feature>
<comment type="caution">
    <text evidence="3">The sequence shown here is derived from an EMBL/GenBank/DDBJ whole genome shotgun (WGS) entry which is preliminary data.</text>
</comment>
<evidence type="ECO:0000256" key="1">
    <source>
        <dbReference type="SAM" id="MobiDB-lite"/>
    </source>
</evidence>
<evidence type="ECO:0000313" key="3">
    <source>
        <dbReference type="EMBL" id="MEU7070015.1"/>
    </source>
</evidence>
<evidence type="ECO:0000313" key="4">
    <source>
        <dbReference type="Proteomes" id="UP001551329"/>
    </source>
</evidence>
<sequence>MGKDGDRGGSSVPDEVWEEFLRTAGDGAGDAPKEPSARAREVAGRLRAEPAEPTPWRAHVPARPRRRKGWYVAGFLASVALLVVAVDPGGIVGWSDGKGATAEPLAQESERPQEAPADEPAGRATLDDPFRGSPAARWANGTAGITVPAAEATGWMTKAEVQRALARTRDFLAASNLDRTVLRGGRPEKAIALLNPDQEDVSTFVSTALSTPDEDNDPLLLFSRFDPAQARLVGDVVKTRGRITFREGKRGALEVTADVTYVYPVAPAGGGDEVRRTIVRRETVASWDDPEKVITRKGTFTLLSYKTSMTNGGCGETTGYFRPEFGGGSDTATDKSRTVDPYDRSKAMGKGSDVDGCGTATRS</sequence>
<protein>
    <submittedName>
        <fullName evidence="3">Uncharacterized protein</fullName>
    </submittedName>
</protein>
<feature type="region of interest" description="Disordered" evidence="1">
    <location>
        <begin position="323"/>
        <end position="363"/>
    </location>
</feature>
<keyword evidence="2" id="KW-1133">Transmembrane helix</keyword>
<evidence type="ECO:0000256" key="2">
    <source>
        <dbReference type="SAM" id="Phobius"/>
    </source>
</evidence>
<feature type="region of interest" description="Disordered" evidence="1">
    <location>
        <begin position="21"/>
        <end position="58"/>
    </location>
</feature>
<accession>A0ABV3C5G8</accession>
<dbReference type="Proteomes" id="UP001551329">
    <property type="component" value="Unassembled WGS sequence"/>
</dbReference>
<name>A0ABV3C5G8_9ACTN</name>
<gene>
    <name evidence="3" type="ORF">AB0A88_07675</name>
</gene>